<dbReference type="EMBL" id="CP021056">
    <property type="protein sequence ID" value="QXE21359.1"/>
    <property type="molecule type" value="Genomic_DNA"/>
</dbReference>
<gene>
    <name evidence="4" type="ORF">B6N60_00033</name>
</gene>
<dbReference type="Proteomes" id="UP000683511">
    <property type="component" value="Chromosome"/>
</dbReference>
<dbReference type="AlphaFoldDB" id="A0A975Y2R3"/>
<dbReference type="GO" id="GO:0004519">
    <property type="term" value="F:endonuclease activity"/>
    <property type="evidence" value="ECO:0007669"/>
    <property type="project" value="UniProtKB-KW"/>
</dbReference>
<feature type="domain" description="OLD protein-like TOPRIM" evidence="3">
    <location>
        <begin position="527"/>
        <end position="596"/>
    </location>
</feature>
<evidence type="ECO:0000259" key="2">
    <source>
        <dbReference type="Pfam" id="PF13175"/>
    </source>
</evidence>
<protein>
    <submittedName>
        <fullName evidence="4">ATP-dependent endonuclease of the OLD family-like</fullName>
    </submittedName>
</protein>
<keyword evidence="4" id="KW-0378">Hydrolase</keyword>
<dbReference type="Pfam" id="PF20469">
    <property type="entry name" value="OLD-like_TOPRIM"/>
    <property type="match status" value="1"/>
</dbReference>
<feature type="coiled-coil region" evidence="1">
    <location>
        <begin position="700"/>
        <end position="730"/>
    </location>
</feature>
<evidence type="ECO:0000313" key="4">
    <source>
        <dbReference type="EMBL" id="QXE21359.1"/>
    </source>
</evidence>
<dbReference type="SUPFAM" id="SSF52540">
    <property type="entry name" value="P-loop containing nucleoside triphosphate hydrolases"/>
    <property type="match status" value="1"/>
</dbReference>
<evidence type="ECO:0000259" key="3">
    <source>
        <dbReference type="Pfam" id="PF20469"/>
    </source>
</evidence>
<dbReference type="KEGG" id="rsin:B6N60_00033"/>
<dbReference type="PANTHER" id="PTHR43581:SF4">
    <property type="entry name" value="ATP_GTP PHOSPHATASE"/>
    <property type="match status" value="1"/>
</dbReference>
<evidence type="ECO:0000313" key="5">
    <source>
        <dbReference type="Proteomes" id="UP000683511"/>
    </source>
</evidence>
<organism evidence="4 5">
    <name type="scientific">Richelia sinica FACHB-800</name>
    <dbReference type="NCBI Taxonomy" id="1357546"/>
    <lineage>
        <taxon>Bacteria</taxon>
        <taxon>Bacillati</taxon>
        <taxon>Cyanobacteriota</taxon>
        <taxon>Cyanophyceae</taxon>
        <taxon>Nostocales</taxon>
        <taxon>Nostocaceae</taxon>
        <taxon>Richelia</taxon>
    </lineage>
</organism>
<dbReference type="Gene3D" id="3.40.50.300">
    <property type="entry name" value="P-loop containing nucleotide triphosphate hydrolases"/>
    <property type="match status" value="2"/>
</dbReference>
<sequence length="795" mass="90306">MHLHMAVLHQGWRVNSEQICYNSLCFVALHHPVFFHSPIGFIKYSTDMKLEALNIQNFRSIQEVTVENCGEFNVIVGKNNAGKSNILLAINAFFQSLRKGEPIILKPPIGNSIDHYNNLVGKQIEITIFFQLSLAERDNLIQDIVSELPQVKNSVNGINSELRLAVNLEFTSFPEQLGYVKKMALCKPNYSILSEESVVHTILEIGPEAAKELSDKAKRSQELENEIEQINIVASERFKRLDEDDWNRLKANPSAFLERFLFGVSSRARITRPTGNLLNRLESLIQSLESKGDFPDAASSLIESMQQEAFNLRTEPIRHRINSFSGQETSVPIYVLNLMKKIGEMNVLYLTERREPIGKREASQLLDLKITRGGPEKLRAIQNTVSALLGVDIDAFRAKKTSSVEDPEAELDVDQFLVQVNGAGIREALRLILDYELNRPNILLVEEPEIHLHPALETSMMRYLKTIGKDCQIFITTHSTNFLDTAEMRNVYLASRDNSTTIQLINVEEAEQSVPRELGIRLSSLFMFDRLVFVEGPTDEDVIREWAFICGINLAQASVGFVPMGGVRNLAHFATEATINFLSKRRVSVFFMLDRDEREESEIKHLTMQLGNKAKLIVLNKRELENYLLSPKAIAKFIDLKHQLTGRKENKAINEDEIAQAIDKCADELKNCAIERRVAKITCRPILLNRDAILNPDSVASLANKLKEEYNNQKEKLTQLEKEIESVIEAQTQLVESKWVTKKRDLVPGDILLDNLCKLFGVRFNKERDSARLASLMEESEIDSEIKTILRTFAD</sequence>
<name>A0A975Y2R3_9NOST</name>
<dbReference type="InterPro" id="IPR034139">
    <property type="entry name" value="TOPRIM_OLD"/>
</dbReference>
<dbReference type="PANTHER" id="PTHR43581">
    <property type="entry name" value="ATP/GTP PHOSPHATASE"/>
    <property type="match status" value="1"/>
</dbReference>
<dbReference type="Pfam" id="PF13175">
    <property type="entry name" value="AAA_15"/>
    <property type="match status" value="1"/>
</dbReference>
<keyword evidence="4" id="KW-0540">Nuclease</keyword>
<evidence type="ECO:0000256" key="1">
    <source>
        <dbReference type="SAM" id="Coils"/>
    </source>
</evidence>
<accession>A0A975Y2R3</accession>
<dbReference type="InterPro" id="IPR041685">
    <property type="entry name" value="AAA_GajA/Old/RecF-like"/>
</dbReference>
<dbReference type="InterPro" id="IPR027417">
    <property type="entry name" value="P-loop_NTPase"/>
</dbReference>
<dbReference type="InterPro" id="IPR051396">
    <property type="entry name" value="Bact_Antivir_Def_Nuclease"/>
</dbReference>
<proteinExistence type="predicted"/>
<keyword evidence="1" id="KW-0175">Coiled coil</keyword>
<keyword evidence="5" id="KW-1185">Reference proteome</keyword>
<keyword evidence="4" id="KW-0255">Endonuclease</keyword>
<feature type="domain" description="Endonuclease GajA/Old nuclease/RecF-like AAA" evidence="2">
    <location>
        <begin position="48"/>
        <end position="482"/>
    </location>
</feature>
<reference evidence="4" key="1">
    <citation type="submission" date="2017-04" db="EMBL/GenBank/DDBJ databases">
        <title>Genome deletions in a multicellular cyanobacterial endosymbiont for morphological adaptation in marine diatoms.</title>
        <authorList>
            <person name="Wang Y."/>
            <person name="Gao H."/>
            <person name="Li R."/>
            <person name="Xu X."/>
        </authorList>
    </citation>
    <scope>NUCLEOTIDE SEQUENCE</scope>
    <source>
        <strain evidence="4">FACHB 800</strain>
    </source>
</reference>